<feature type="signal peptide" evidence="1">
    <location>
        <begin position="1"/>
        <end position="20"/>
    </location>
</feature>
<accession>A0ABP9XLM0</accession>
<gene>
    <name evidence="2" type="ORF">HPULCUR_001033</name>
</gene>
<dbReference type="InterPro" id="IPR001087">
    <property type="entry name" value="GDSL"/>
</dbReference>
<comment type="caution">
    <text evidence="2">The sequence shown here is derived from an EMBL/GenBank/DDBJ whole genome shotgun (WGS) entry which is preliminary data.</text>
</comment>
<evidence type="ECO:0000313" key="3">
    <source>
        <dbReference type="Proteomes" id="UP001476247"/>
    </source>
</evidence>
<dbReference type="EMBL" id="BAABUJ010000005">
    <property type="protein sequence ID" value="GAA5795671.1"/>
    <property type="molecule type" value="Genomic_DNA"/>
</dbReference>
<dbReference type="InterPro" id="IPR038885">
    <property type="entry name" value="PLB1"/>
</dbReference>
<name>A0ABP9XLM0_9FUNG</name>
<dbReference type="InterPro" id="IPR036514">
    <property type="entry name" value="SGNH_hydro_sf"/>
</dbReference>
<feature type="chain" id="PRO_5046929100" evidence="1">
    <location>
        <begin position="21"/>
        <end position="370"/>
    </location>
</feature>
<dbReference type="Proteomes" id="UP001476247">
    <property type="component" value="Unassembled WGS sequence"/>
</dbReference>
<organism evidence="2 3">
    <name type="scientific">Helicostylum pulchrum</name>
    <dbReference type="NCBI Taxonomy" id="562976"/>
    <lineage>
        <taxon>Eukaryota</taxon>
        <taxon>Fungi</taxon>
        <taxon>Fungi incertae sedis</taxon>
        <taxon>Mucoromycota</taxon>
        <taxon>Mucoromycotina</taxon>
        <taxon>Mucoromycetes</taxon>
        <taxon>Mucorales</taxon>
        <taxon>Mucorineae</taxon>
        <taxon>Mucoraceae</taxon>
        <taxon>Helicostylum</taxon>
    </lineage>
</organism>
<reference evidence="2 3" key="1">
    <citation type="submission" date="2024-04" db="EMBL/GenBank/DDBJ databases">
        <title>genome sequences of Mucor flavus KT1a and Helicostylum pulchrum KT1b strains isolation_sourced from the surface of a dry-aged beef.</title>
        <authorList>
            <person name="Toyotome T."/>
            <person name="Hosono M."/>
            <person name="Torimaru M."/>
            <person name="Fukuda K."/>
            <person name="Mikami N."/>
        </authorList>
    </citation>
    <scope>NUCLEOTIDE SEQUENCE [LARGE SCALE GENOMIC DNA]</scope>
    <source>
        <strain evidence="2 3">KT1b</strain>
    </source>
</reference>
<keyword evidence="3" id="KW-1185">Reference proteome</keyword>
<dbReference type="SUPFAM" id="SSF52266">
    <property type="entry name" value="SGNH hydrolase"/>
    <property type="match status" value="1"/>
</dbReference>
<keyword evidence="1" id="KW-0732">Signal</keyword>
<dbReference type="Pfam" id="PF00657">
    <property type="entry name" value="Lipase_GDSL"/>
    <property type="match status" value="1"/>
</dbReference>
<proteinExistence type="predicted"/>
<evidence type="ECO:0000313" key="2">
    <source>
        <dbReference type="EMBL" id="GAA5795671.1"/>
    </source>
</evidence>
<evidence type="ECO:0000256" key="1">
    <source>
        <dbReference type="SAM" id="SignalP"/>
    </source>
</evidence>
<dbReference type="PANTHER" id="PTHR21325:SF31">
    <property type="entry name" value="GH22081P-RELATED"/>
    <property type="match status" value="1"/>
</dbReference>
<sequence length="370" mass="40720">MIKFAGLLLLSLVAFSPAEAGVNVTEISQCPTLSPRTPPTSVHDLRADDIKVIGALGDSITAGFGIMGLNTSLPLIAAMSAAFKEYRGLSYSAGGDAGAFTVPNYIKHYQTNLTGYSVGSHLPERCHATSCNAFYLPNKDELNAAQSGAIARNLDHQLDYLLERIKFVEGVDYGNDWKMINIQIGSNDMCGACNSSYINDTTPEVFGNYVEAAVERIRNGIPKVLVNLVGTFNVSQLFPLRAGQSYCLPSNNTDETLCPCATTPGGLEKIGNLNLAYNQKLVDIYKKYQKNKTDNFTVIYQQSNINITGFPIDFFSNIDCFHPGLKGHQWISKILWNQFFVPQYLKPTVFNFNENETIYCPVDSDRIATN</sequence>
<dbReference type="PANTHER" id="PTHR21325">
    <property type="entry name" value="PHOSPHOLIPASE B, PLB1"/>
    <property type="match status" value="1"/>
</dbReference>
<dbReference type="Gene3D" id="3.40.50.1110">
    <property type="entry name" value="SGNH hydrolase"/>
    <property type="match status" value="1"/>
</dbReference>
<protein>
    <submittedName>
        <fullName evidence="2">Uncharacterized protein</fullName>
    </submittedName>
</protein>